<evidence type="ECO:0000313" key="3">
    <source>
        <dbReference type="Proteomes" id="UP000031197"/>
    </source>
</evidence>
<evidence type="ECO:0000256" key="1">
    <source>
        <dbReference type="SAM" id="Phobius"/>
    </source>
</evidence>
<name>A0A0B3XNF5_9ALTE</name>
<proteinExistence type="predicted"/>
<evidence type="ECO:0000313" key="2">
    <source>
        <dbReference type="EMBL" id="KHT48865.1"/>
    </source>
</evidence>
<feature type="transmembrane region" description="Helical" evidence="1">
    <location>
        <begin position="68"/>
        <end position="92"/>
    </location>
</feature>
<dbReference type="AlphaFoldDB" id="A0A0B3XNF5"/>
<gene>
    <name evidence="2" type="ORF">RJ41_14115</name>
</gene>
<keyword evidence="1" id="KW-0472">Membrane</keyword>
<keyword evidence="3" id="KW-1185">Reference proteome</keyword>
<keyword evidence="1" id="KW-0812">Transmembrane</keyword>
<feature type="transmembrane region" description="Helical" evidence="1">
    <location>
        <begin position="45"/>
        <end position="62"/>
    </location>
</feature>
<accession>A0A0B3XNF5</accession>
<comment type="caution">
    <text evidence="2">The sequence shown here is derived from an EMBL/GenBank/DDBJ whole genome shotgun (WGS) entry which is preliminary data.</text>
</comment>
<protein>
    <submittedName>
        <fullName evidence="2">Uncharacterized protein</fullName>
    </submittedName>
</protein>
<organism evidence="2 3">
    <name type="scientific">Alteromonas marina</name>
    <dbReference type="NCBI Taxonomy" id="203795"/>
    <lineage>
        <taxon>Bacteria</taxon>
        <taxon>Pseudomonadati</taxon>
        <taxon>Pseudomonadota</taxon>
        <taxon>Gammaproteobacteria</taxon>
        <taxon>Alteromonadales</taxon>
        <taxon>Alteromonadaceae</taxon>
        <taxon>Alteromonas/Salinimonas group</taxon>
        <taxon>Alteromonas</taxon>
    </lineage>
</organism>
<dbReference type="EMBL" id="JWLW01000032">
    <property type="protein sequence ID" value="KHT48865.1"/>
    <property type="molecule type" value="Genomic_DNA"/>
</dbReference>
<reference evidence="2 3" key="1">
    <citation type="submission" date="2014-12" db="EMBL/GenBank/DDBJ databases">
        <title>Genome sequencing of Alteromonas marina AD001.</title>
        <authorList>
            <person name="Adrian T.G.S."/>
            <person name="Chan K.G."/>
        </authorList>
    </citation>
    <scope>NUCLEOTIDE SEQUENCE [LARGE SCALE GENOMIC DNA]</scope>
    <source>
        <strain evidence="2 3">AD001</strain>
    </source>
</reference>
<dbReference type="Proteomes" id="UP000031197">
    <property type="component" value="Unassembled WGS sequence"/>
</dbReference>
<sequence>MESINFSTFLIPAILLLLGVLPSWSILSLPNYWLNWSFQVPAKRLSVLCLIVSTTLAFIFSIEFKAGISTAIIYLIFSTLVLAVMLLCGLFVKHLKINSANRG</sequence>
<keyword evidence="1" id="KW-1133">Transmembrane helix</keyword>
<feature type="transmembrane region" description="Helical" evidence="1">
    <location>
        <begin position="6"/>
        <end position="33"/>
    </location>
</feature>